<feature type="transmembrane region" description="Helical" evidence="8">
    <location>
        <begin position="136"/>
        <end position="152"/>
    </location>
</feature>
<dbReference type="AlphaFoldDB" id="A0A7C4QQ84"/>
<accession>A0A7C4QQ84</accession>
<proteinExistence type="inferred from homology"/>
<sequence length="273" mass="28785">MDYFWLSVAAAVAGAINSVAGGGTLVTFPTLLWALGGGVNAQAAVLANTTSTVALWPGSLGGMWGYRREFPGTERWLRLLLLPSLVGGSLGAWLLVTLPAESFKRLVPWLILTATLLFLLQPWIARRTGIGRPHEAPSLAVTAAIIGFQFLVAVYGGYFGAGIGILMLSALAMTGLGDIHRMNALKTLFGTAINGLAVVIFVLDGQVAWKYVVPMALASILGGFLGAAGARRLNRNLVRLVVVAIGLSLAAYYFWRTYGTAAGPAAVESRQPE</sequence>
<feature type="transmembrane region" description="Helical" evidence="8">
    <location>
        <begin position="31"/>
        <end position="56"/>
    </location>
</feature>
<dbReference type="Pfam" id="PF01925">
    <property type="entry name" value="TauE"/>
    <property type="match status" value="1"/>
</dbReference>
<evidence type="ECO:0000256" key="2">
    <source>
        <dbReference type="ARBA" id="ARBA00009142"/>
    </source>
</evidence>
<evidence type="ECO:0000256" key="6">
    <source>
        <dbReference type="ARBA" id="ARBA00022989"/>
    </source>
</evidence>
<feature type="transmembrane region" description="Helical" evidence="8">
    <location>
        <begin position="209"/>
        <end position="230"/>
    </location>
</feature>
<organism evidence="9">
    <name type="scientific">Schlesneria paludicola</name>
    <dbReference type="NCBI Taxonomy" id="360056"/>
    <lineage>
        <taxon>Bacteria</taxon>
        <taxon>Pseudomonadati</taxon>
        <taxon>Planctomycetota</taxon>
        <taxon>Planctomycetia</taxon>
        <taxon>Planctomycetales</taxon>
        <taxon>Planctomycetaceae</taxon>
        <taxon>Schlesneria</taxon>
    </lineage>
</organism>
<feature type="transmembrane region" description="Helical" evidence="8">
    <location>
        <begin position="237"/>
        <end position="255"/>
    </location>
</feature>
<dbReference type="PANTHER" id="PTHR30269:SF0">
    <property type="entry name" value="MEMBRANE TRANSPORTER PROTEIN YFCA-RELATED"/>
    <property type="match status" value="1"/>
</dbReference>
<comment type="similarity">
    <text evidence="2 8">Belongs to the 4-toluene sulfonate uptake permease (TSUP) (TC 2.A.102) family.</text>
</comment>
<evidence type="ECO:0000256" key="7">
    <source>
        <dbReference type="ARBA" id="ARBA00023136"/>
    </source>
</evidence>
<evidence type="ECO:0000256" key="3">
    <source>
        <dbReference type="ARBA" id="ARBA00022448"/>
    </source>
</evidence>
<feature type="transmembrane region" description="Helical" evidence="8">
    <location>
        <begin position="184"/>
        <end position="203"/>
    </location>
</feature>
<evidence type="ECO:0000256" key="4">
    <source>
        <dbReference type="ARBA" id="ARBA00022475"/>
    </source>
</evidence>
<name>A0A7C4QQ84_9PLAN</name>
<reference evidence="9" key="1">
    <citation type="journal article" date="2020" name="mSystems">
        <title>Genome- and Community-Level Interaction Insights into Carbon Utilization and Element Cycling Functions of Hydrothermarchaeota in Hydrothermal Sediment.</title>
        <authorList>
            <person name="Zhou Z."/>
            <person name="Liu Y."/>
            <person name="Xu W."/>
            <person name="Pan J."/>
            <person name="Luo Z.H."/>
            <person name="Li M."/>
        </authorList>
    </citation>
    <scope>NUCLEOTIDE SEQUENCE [LARGE SCALE GENOMIC DNA]</scope>
    <source>
        <strain evidence="9">SpSt-508</strain>
    </source>
</reference>
<evidence type="ECO:0000256" key="5">
    <source>
        <dbReference type="ARBA" id="ARBA00022692"/>
    </source>
</evidence>
<evidence type="ECO:0000313" key="9">
    <source>
        <dbReference type="EMBL" id="HGT39605.1"/>
    </source>
</evidence>
<dbReference type="InterPro" id="IPR002781">
    <property type="entry name" value="TM_pro_TauE-like"/>
</dbReference>
<comment type="caution">
    <text evidence="9">The sequence shown here is derived from an EMBL/GenBank/DDBJ whole genome shotgun (WGS) entry which is preliminary data.</text>
</comment>
<feature type="transmembrane region" description="Helical" evidence="8">
    <location>
        <begin position="76"/>
        <end position="100"/>
    </location>
</feature>
<feature type="transmembrane region" description="Helical" evidence="8">
    <location>
        <begin position="106"/>
        <end position="124"/>
    </location>
</feature>
<keyword evidence="3" id="KW-0813">Transport</keyword>
<keyword evidence="6 8" id="KW-1133">Transmembrane helix</keyword>
<evidence type="ECO:0000256" key="8">
    <source>
        <dbReference type="RuleBase" id="RU363041"/>
    </source>
</evidence>
<evidence type="ECO:0000256" key="1">
    <source>
        <dbReference type="ARBA" id="ARBA00004651"/>
    </source>
</evidence>
<dbReference type="EMBL" id="DSVQ01000012">
    <property type="protein sequence ID" value="HGT39605.1"/>
    <property type="molecule type" value="Genomic_DNA"/>
</dbReference>
<comment type="subcellular location">
    <subcellularLocation>
        <location evidence="1 8">Cell membrane</location>
        <topology evidence="1 8">Multi-pass membrane protein</topology>
    </subcellularLocation>
</comment>
<gene>
    <name evidence="9" type="ORF">ENS64_10135</name>
</gene>
<keyword evidence="4 8" id="KW-1003">Cell membrane</keyword>
<keyword evidence="7 8" id="KW-0472">Membrane</keyword>
<dbReference type="PANTHER" id="PTHR30269">
    <property type="entry name" value="TRANSMEMBRANE PROTEIN YFCA"/>
    <property type="match status" value="1"/>
</dbReference>
<dbReference type="InterPro" id="IPR052017">
    <property type="entry name" value="TSUP"/>
</dbReference>
<protein>
    <recommendedName>
        <fullName evidence="8">Probable membrane transporter protein</fullName>
    </recommendedName>
</protein>
<dbReference type="GO" id="GO:0005886">
    <property type="term" value="C:plasma membrane"/>
    <property type="evidence" value="ECO:0007669"/>
    <property type="project" value="UniProtKB-SubCell"/>
</dbReference>
<keyword evidence="5 8" id="KW-0812">Transmembrane</keyword>